<evidence type="ECO:0000259" key="9">
    <source>
        <dbReference type="PROSITE" id="PS51671"/>
    </source>
</evidence>
<keyword evidence="12" id="KW-1185">Reference proteome</keyword>
<evidence type="ECO:0000256" key="5">
    <source>
        <dbReference type="ARBA" id="ARBA00022842"/>
    </source>
</evidence>
<dbReference type="SUPFAM" id="SSF55021">
    <property type="entry name" value="ACT-like"/>
    <property type="match status" value="2"/>
</dbReference>
<evidence type="ECO:0000259" key="10">
    <source>
        <dbReference type="PROSITE" id="PS51831"/>
    </source>
</evidence>
<dbReference type="PROSITE" id="PS51671">
    <property type="entry name" value="ACT"/>
    <property type="match status" value="2"/>
</dbReference>
<dbReference type="InterPro" id="IPR002934">
    <property type="entry name" value="Polymerase_NTP_transf_dom"/>
</dbReference>
<dbReference type="PIRSF" id="PIRSF006288">
    <property type="entry name" value="PII_uridyltransf"/>
    <property type="match status" value="1"/>
</dbReference>
<evidence type="ECO:0000313" key="11">
    <source>
        <dbReference type="EMBL" id="ROQ28479.1"/>
    </source>
</evidence>
<accession>A0A3N1PK44</accession>
<feature type="domain" description="HD" evidence="10">
    <location>
        <begin position="437"/>
        <end position="559"/>
    </location>
</feature>
<dbReference type="InterPro" id="IPR003607">
    <property type="entry name" value="HD/PDEase_dom"/>
</dbReference>
<dbReference type="CDD" id="cd04900">
    <property type="entry name" value="ACT_UUR-like_1"/>
    <property type="match status" value="1"/>
</dbReference>
<comment type="catalytic activity">
    <reaction evidence="8">
        <text>[protein-PII]-L-tyrosine + UTP = [protein-PII]-uridylyl-L-tyrosine + diphosphate</text>
        <dbReference type="Rhea" id="RHEA:13673"/>
        <dbReference type="Rhea" id="RHEA-COMP:12147"/>
        <dbReference type="Rhea" id="RHEA-COMP:12148"/>
        <dbReference type="ChEBI" id="CHEBI:33019"/>
        <dbReference type="ChEBI" id="CHEBI:46398"/>
        <dbReference type="ChEBI" id="CHEBI:46858"/>
        <dbReference type="ChEBI" id="CHEBI:90602"/>
        <dbReference type="EC" id="2.7.7.59"/>
    </reaction>
</comment>
<dbReference type="RefSeq" id="WP_123420979.1">
    <property type="nucleotide sequence ID" value="NZ_JBLXAC010000001.1"/>
</dbReference>
<dbReference type="Gene3D" id="1.10.3210.10">
    <property type="entry name" value="Hypothetical protein af1432"/>
    <property type="match status" value="1"/>
</dbReference>
<dbReference type="Pfam" id="PF08335">
    <property type="entry name" value="GlnD_UR_UTase"/>
    <property type="match status" value="1"/>
</dbReference>
<comment type="caution">
    <text evidence="8">Lacks conserved residue(s) required for the propagation of feature annotation.</text>
</comment>
<dbReference type="Gene3D" id="1.20.120.330">
    <property type="entry name" value="Nucleotidyltransferases domain 2"/>
    <property type="match status" value="1"/>
</dbReference>
<dbReference type="AlphaFoldDB" id="A0A3N1PK44"/>
<dbReference type="EC" id="3.1.4.-" evidence="8"/>
<dbReference type="Pfam" id="PF01966">
    <property type="entry name" value="HD"/>
    <property type="match status" value="1"/>
</dbReference>
<dbReference type="InterPro" id="IPR006674">
    <property type="entry name" value="HD_domain"/>
</dbReference>
<comment type="domain">
    <text evidence="8">Has four distinct domains: an N-terminal nucleotidyltransferase (NT) domain responsible for UTase activity, a central HD domain that encodes UR activity, and two C-terminal ACT domains that seem to have a role in glutamine sensing.</text>
</comment>
<keyword evidence="5 8" id="KW-0460">Magnesium</keyword>
<comment type="catalytic activity">
    <reaction evidence="8">
        <text>[protein-PII]-uridylyl-L-tyrosine + H2O = [protein-PII]-L-tyrosine + UMP + H(+)</text>
        <dbReference type="Rhea" id="RHEA:48600"/>
        <dbReference type="Rhea" id="RHEA-COMP:12147"/>
        <dbReference type="Rhea" id="RHEA-COMP:12148"/>
        <dbReference type="ChEBI" id="CHEBI:15377"/>
        <dbReference type="ChEBI" id="CHEBI:15378"/>
        <dbReference type="ChEBI" id="CHEBI:46858"/>
        <dbReference type="ChEBI" id="CHEBI:57865"/>
        <dbReference type="ChEBI" id="CHEBI:90602"/>
    </reaction>
</comment>
<feature type="domain" description="ACT" evidence="9">
    <location>
        <begin position="786"/>
        <end position="859"/>
    </location>
</feature>
<evidence type="ECO:0000256" key="7">
    <source>
        <dbReference type="ARBA" id="ARBA00047968"/>
    </source>
</evidence>
<dbReference type="InterPro" id="IPR002912">
    <property type="entry name" value="ACT_dom"/>
</dbReference>
<dbReference type="NCBIfam" id="NF002487">
    <property type="entry name" value="PRK01759.1"/>
    <property type="match status" value="1"/>
</dbReference>
<comment type="catalytic activity">
    <reaction evidence="7">
        <text>guanosine 3',5'-bis(diphosphate) + H2O = GDP + diphosphate + H(+)</text>
        <dbReference type="Rhea" id="RHEA:14253"/>
        <dbReference type="ChEBI" id="CHEBI:15377"/>
        <dbReference type="ChEBI" id="CHEBI:15378"/>
        <dbReference type="ChEBI" id="CHEBI:33019"/>
        <dbReference type="ChEBI" id="CHEBI:58189"/>
        <dbReference type="ChEBI" id="CHEBI:77828"/>
        <dbReference type="EC" id="3.1.7.2"/>
    </reaction>
</comment>
<reference evidence="11 12" key="1">
    <citation type="submission" date="2018-11" db="EMBL/GenBank/DDBJ databases">
        <title>Genomic Encyclopedia of Type Strains, Phase IV (KMG-IV): sequencing the most valuable type-strain genomes for metagenomic binning, comparative biology and taxonomic classification.</title>
        <authorList>
            <person name="Goeker M."/>
        </authorList>
    </citation>
    <scope>NUCLEOTIDE SEQUENCE [LARGE SCALE GENOMIC DNA]</scope>
    <source>
        <strain evidence="11 12">DSM 21945</strain>
    </source>
</reference>
<organism evidence="11 12">
    <name type="scientific">Gallaecimonas pentaromativorans</name>
    <dbReference type="NCBI Taxonomy" id="584787"/>
    <lineage>
        <taxon>Bacteria</taxon>
        <taxon>Pseudomonadati</taxon>
        <taxon>Pseudomonadota</taxon>
        <taxon>Gammaproteobacteria</taxon>
        <taxon>Enterobacterales</taxon>
        <taxon>Gallaecimonadaceae</taxon>
        <taxon>Gallaecimonas</taxon>
    </lineage>
</organism>
<dbReference type="GO" id="GO:0008893">
    <property type="term" value="F:guanosine-3',5'-bis(diphosphate) 3'-diphosphatase activity"/>
    <property type="evidence" value="ECO:0007669"/>
    <property type="project" value="UniProtKB-EC"/>
</dbReference>
<dbReference type="PANTHER" id="PTHR47320:SF1">
    <property type="entry name" value="BIFUNCTIONAL URIDYLYLTRANSFERASE_URIDYLYL-REMOVING ENZYME"/>
    <property type="match status" value="1"/>
</dbReference>
<comment type="function">
    <text evidence="8">Modifies, by uridylylation and deuridylylation, the PII regulatory proteins (GlnB and homologs), in response to the nitrogen status of the cell that GlnD senses through the glutamine level. Under low glutamine levels, catalyzes the conversion of the PII proteins and UTP to PII-UMP and PPi, while under higher glutamine levels, GlnD hydrolyzes PII-UMP to PII and UMP (deuridylylation). Thus, controls uridylylation state and activity of the PII proteins, and plays an important role in the regulation of nitrogen metabolism.</text>
</comment>
<dbReference type="HAMAP" id="MF_00277">
    <property type="entry name" value="PII_uridylyl_transf"/>
    <property type="match status" value="1"/>
</dbReference>
<dbReference type="EC" id="2.7.7.59" evidence="8"/>
<dbReference type="CDD" id="cd05401">
    <property type="entry name" value="NT_GlnE_GlnD_like"/>
    <property type="match status" value="1"/>
</dbReference>
<dbReference type="NCBIfam" id="TIGR01693">
    <property type="entry name" value="UTase_glnD"/>
    <property type="match status" value="1"/>
</dbReference>
<keyword evidence="4 8" id="KW-0378">Hydrolase</keyword>
<comment type="activity regulation">
    <text evidence="8">Uridylyltransferase (UTase) activity is inhibited by glutamine, while glutamine activates uridylyl-removing (UR) activity.</text>
</comment>
<dbReference type="CDD" id="cd04899">
    <property type="entry name" value="ACT_ACR-UUR-like_2"/>
    <property type="match status" value="1"/>
</dbReference>
<sequence>MNAALALRERLKAHIDSLKTRQSPDADIIALIHERAAVMDRLLVERWQALGLDSNRLALIAVGGYGRGELHPYSDVDLLMLSEKELTPSEQEAISQFITELWDARLEVGHAARTLEDCLEKAKDDITIATNLLEARLLCGSQPLFDALKRGMSPAHCWPVAEFFKAKVDEQIARHARYDSTAYNLEPNLKGNPGALRDIQTVVWVLLRHLNRQDLSTLAEHGWLEQDELDELIACRDLLWRVRFALHLVAGRSEDRLLFDLQPEVARRLGFEGDNRQAVEAMMQQVYQTLTRVTELNSILLEVLAEELSPEPHPPSRRLDDLFEARGNLLVCSAPEKLAERPHFLLDLFLHLARDSNLSGIAAGTLRALRAARRELTAPLCEDHLCRERFMSLIRHPRGMGRPFKLMHRHGIMAAYLPAWGNIVGQMQFDLFHAFTVDEHTYKVVRNTYRFSLPDRATEFPLASLLVRQMRKPELLYLAALFHDIAKGRGGDHSELGAADALAFGQLHGLSDIETRLVAWLVEHHLVMSVTAQRRDISDPEVIRQFAALVRDEVHLNYLYCLTVADIRATNDKLWNDWKGSLLRELYFAAQKALRRGLEKPIDIRPAIREAKEQSARLLAKRAITPASLKELWRRFRADYFLRHTPEQIAWHSEAILKHQHRDGPLVKLSKHTTRGGTELFVYTRDRAYLFATIASILDGKNLSIFDAQVMTSKDGWALDSLVIVERDGSPVESPSRVQGTRRAIEKALLQNQKPETSRRPLPRQLKPFTVATDVTFLPSSRKQTLMELVALDRPGLLAQVGQIFAGCNVSLKAAKITTIGERAEDFFILTTNDGDALTGDEQQQLRDALVGALAPSQG</sequence>
<dbReference type="GO" id="GO:0008773">
    <property type="term" value="F:[protein-PII] uridylyltransferase activity"/>
    <property type="evidence" value="ECO:0007669"/>
    <property type="project" value="UniProtKB-UniRule"/>
</dbReference>
<evidence type="ECO:0000313" key="12">
    <source>
        <dbReference type="Proteomes" id="UP000268033"/>
    </source>
</evidence>
<dbReference type="InterPro" id="IPR013546">
    <property type="entry name" value="PII_UdlTrfase/GS_AdlTrfase"/>
</dbReference>
<keyword evidence="6 8" id="KW-0511">Multifunctional enzyme</keyword>
<dbReference type="SUPFAM" id="SSF109604">
    <property type="entry name" value="HD-domain/PDEase-like"/>
    <property type="match status" value="1"/>
</dbReference>
<protein>
    <recommendedName>
        <fullName evidence="8">Bifunctional uridylyltransferase/uridylyl-removing enzyme</fullName>
        <shortName evidence="8">UTase/UR</shortName>
    </recommendedName>
    <alternativeName>
        <fullName evidence="8">Bifunctional [protein-PII] modification enzyme</fullName>
    </alternativeName>
    <alternativeName>
        <fullName evidence="8">Bifunctional nitrogen sensor protein</fullName>
    </alternativeName>
    <domain>
        <recommendedName>
            <fullName evidence="8">[Protein-PII] uridylyltransferase</fullName>
            <shortName evidence="8">PII uridylyltransferase</shortName>
            <shortName evidence="8">UTase</shortName>
            <ecNumber evidence="8">2.7.7.59</ecNumber>
        </recommendedName>
    </domain>
    <domain>
        <recommendedName>
            <fullName evidence="8">[Protein-PII]-UMP uridylyl-removing enzyme</fullName>
            <shortName evidence="8">UR</shortName>
            <ecNumber evidence="8">3.1.4.-</ecNumber>
        </recommendedName>
    </domain>
</protein>
<dbReference type="SMART" id="SM00471">
    <property type="entry name" value="HDc"/>
    <property type="match status" value="1"/>
</dbReference>
<gene>
    <name evidence="8" type="primary">glnD</name>
    <name evidence="11" type="ORF">EDC28_10372</name>
</gene>
<dbReference type="Pfam" id="PF01909">
    <property type="entry name" value="NTP_transf_2"/>
    <property type="match status" value="1"/>
</dbReference>
<dbReference type="SUPFAM" id="SSF81593">
    <property type="entry name" value="Nucleotidyltransferase substrate binding subunit/domain"/>
    <property type="match status" value="1"/>
</dbReference>
<keyword evidence="3" id="KW-0677">Repeat</keyword>
<dbReference type="PANTHER" id="PTHR47320">
    <property type="entry name" value="BIFUNCTIONAL URIDYLYLTRANSFERASE/URIDYLYL-REMOVING ENZYME"/>
    <property type="match status" value="1"/>
</dbReference>
<proteinExistence type="inferred from homology"/>
<dbReference type="GO" id="GO:0006808">
    <property type="term" value="P:regulation of nitrogen utilization"/>
    <property type="evidence" value="ECO:0007669"/>
    <property type="project" value="UniProtKB-UniRule"/>
</dbReference>
<comment type="caution">
    <text evidence="11">The sequence shown here is derived from an EMBL/GenBank/DDBJ whole genome shotgun (WGS) entry which is preliminary data.</text>
</comment>
<dbReference type="GO" id="GO:0008081">
    <property type="term" value="F:phosphoric diester hydrolase activity"/>
    <property type="evidence" value="ECO:0007669"/>
    <property type="project" value="UniProtKB-UniRule"/>
</dbReference>
<feature type="region of interest" description="Uridylyltransferase" evidence="8">
    <location>
        <begin position="1"/>
        <end position="318"/>
    </location>
</feature>
<dbReference type="Gene3D" id="3.30.460.10">
    <property type="entry name" value="Beta Polymerase, domain 2"/>
    <property type="match status" value="1"/>
</dbReference>
<keyword evidence="2 8" id="KW-0548">Nucleotidyltransferase</keyword>
<evidence type="ECO:0000256" key="1">
    <source>
        <dbReference type="ARBA" id="ARBA00022679"/>
    </source>
</evidence>
<dbReference type="EMBL" id="RJUL01000003">
    <property type="protein sequence ID" value="ROQ28479.1"/>
    <property type="molecule type" value="Genomic_DNA"/>
</dbReference>
<evidence type="ECO:0000256" key="8">
    <source>
        <dbReference type="HAMAP-Rule" id="MF_00277"/>
    </source>
</evidence>
<dbReference type="Proteomes" id="UP000268033">
    <property type="component" value="Unassembled WGS sequence"/>
</dbReference>
<comment type="similarity">
    <text evidence="8">Belongs to the GlnD family.</text>
</comment>
<evidence type="ECO:0000256" key="3">
    <source>
        <dbReference type="ARBA" id="ARBA00022737"/>
    </source>
</evidence>
<dbReference type="PROSITE" id="PS51831">
    <property type="entry name" value="HD"/>
    <property type="match status" value="1"/>
</dbReference>
<dbReference type="InterPro" id="IPR045865">
    <property type="entry name" value="ACT-like_dom_sf"/>
</dbReference>
<dbReference type="CDD" id="cd00077">
    <property type="entry name" value="HDc"/>
    <property type="match status" value="1"/>
</dbReference>
<comment type="cofactor">
    <cofactor evidence="8">
        <name>Mg(2+)</name>
        <dbReference type="ChEBI" id="CHEBI:18420"/>
    </cofactor>
</comment>
<dbReference type="InterPro" id="IPR043519">
    <property type="entry name" value="NT_sf"/>
</dbReference>
<dbReference type="InterPro" id="IPR010043">
    <property type="entry name" value="UTase/UR"/>
</dbReference>
<evidence type="ECO:0000256" key="6">
    <source>
        <dbReference type="ARBA" id="ARBA00023268"/>
    </source>
</evidence>
<dbReference type="STRING" id="584787.GCA_001247655_00356"/>
<dbReference type="SUPFAM" id="SSF81301">
    <property type="entry name" value="Nucleotidyltransferase"/>
    <property type="match status" value="1"/>
</dbReference>
<name>A0A3N1PK44_9GAMM</name>
<keyword evidence="1 8" id="KW-0808">Transferase</keyword>
<evidence type="ECO:0000256" key="4">
    <source>
        <dbReference type="ARBA" id="ARBA00022801"/>
    </source>
</evidence>
<feature type="domain" description="ACT" evidence="9">
    <location>
        <begin position="679"/>
        <end position="760"/>
    </location>
</feature>
<evidence type="ECO:0000256" key="2">
    <source>
        <dbReference type="ARBA" id="ARBA00022695"/>
    </source>
</evidence>